<keyword evidence="5 8" id="KW-0472">Membrane</keyword>
<dbReference type="GO" id="GO:0016020">
    <property type="term" value="C:membrane"/>
    <property type="evidence" value="ECO:0007669"/>
    <property type="project" value="UniProtKB-SubCell"/>
</dbReference>
<dbReference type="InterPro" id="IPR017452">
    <property type="entry name" value="GPCR_Rhodpsn_7TM"/>
</dbReference>
<organism evidence="10 11">
    <name type="scientific">Dreissena polymorpha</name>
    <name type="common">Zebra mussel</name>
    <name type="synonym">Mytilus polymorpha</name>
    <dbReference type="NCBI Taxonomy" id="45954"/>
    <lineage>
        <taxon>Eukaryota</taxon>
        <taxon>Metazoa</taxon>
        <taxon>Spiralia</taxon>
        <taxon>Lophotrochozoa</taxon>
        <taxon>Mollusca</taxon>
        <taxon>Bivalvia</taxon>
        <taxon>Autobranchia</taxon>
        <taxon>Heteroconchia</taxon>
        <taxon>Euheterodonta</taxon>
        <taxon>Imparidentia</taxon>
        <taxon>Neoheterodontei</taxon>
        <taxon>Myida</taxon>
        <taxon>Dreissenoidea</taxon>
        <taxon>Dreissenidae</taxon>
        <taxon>Dreissena</taxon>
    </lineage>
</organism>
<evidence type="ECO:0000256" key="4">
    <source>
        <dbReference type="ARBA" id="ARBA00023040"/>
    </source>
</evidence>
<sequence length="212" mass="24460">MSTDLEVLNVTEPATDRFQSKLLYWEDFVIGAYLVIICFLAVTLNVMVVCTCFSNWSRLSRNDRYIINLAISDSLMPLCAFPLTISSSFSHEWIFDEIGCTIYGFLGFFFGLISILTLTVMALTRYCTICQPNINIATQNWSFLLLVFPYMFGLLWASIPLTGWGSYSQEMYGISCSLQWADNKIFTTLVIQFIYWYSLFICDLWYLFSTPI</sequence>
<keyword evidence="7" id="KW-0807">Transducer</keyword>
<evidence type="ECO:0000256" key="3">
    <source>
        <dbReference type="ARBA" id="ARBA00022989"/>
    </source>
</evidence>
<keyword evidence="2 8" id="KW-0812">Transmembrane</keyword>
<comment type="subcellular location">
    <subcellularLocation>
        <location evidence="1">Membrane</location>
        <topology evidence="1">Multi-pass membrane protein</topology>
    </subcellularLocation>
</comment>
<dbReference type="InterPro" id="IPR000276">
    <property type="entry name" value="GPCR_Rhodpsn"/>
</dbReference>
<feature type="transmembrane region" description="Helical" evidence="8">
    <location>
        <begin position="143"/>
        <end position="165"/>
    </location>
</feature>
<evidence type="ECO:0000256" key="7">
    <source>
        <dbReference type="ARBA" id="ARBA00023224"/>
    </source>
</evidence>
<proteinExistence type="predicted"/>
<dbReference type="Pfam" id="PF00001">
    <property type="entry name" value="7tm_1"/>
    <property type="match status" value="1"/>
</dbReference>
<evidence type="ECO:0000256" key="8">
    <source>
        <dbReference type="SAM" id="Phobius"/>
    </source>
</evidence>
<dbReference type="Gene3D" id="1.20.1070.10">
    <property type="entry name" value="Rhodopsin 7-helix transmembrane proteins"/>
    <property type="match status" value="1"/>
</dbReference>
<dbReference type="EMBL" id="JAIWYP010000006">
    <property type="protein sequence ID" value="KAH3804029.1"/>
    <property type="molecule type" value="Genomic_DNA"/>
</dbReference>
<dbReference type="PANTHER" id="PTHR24240">
    <property type="entry name" value="OPSIN"/>
    <property type="match status" value="1"/>
</dbReference>
<keyword evidence="3 8" id="KW-1133">Transmembrane helix</keyword>
<feature type="transmembrane region" description="Helical" evidence="8">
    <location>
        <begin position="185"/>
        <end position="208"/>
    </location>
</feature>
<keyword evidence="6" id="KW-0675">Receptor</keyword>
<evidence type="ECO:0000256" key="5">
    <source>
        <dbReference type="ARBA" id="ARBA00023136"/>
    </source>
</evidence>
<protein>
    <recommendedName>
        <fullName evidence="9">G-protein coupled receptors family 1 profile domain-containing protein</fullName>
    </recommendedName>
</protein>
<evidence type="ECO:0000313" key="10">
    <source>
        <dbReference type="EMBL" id="KAH3804029.1"/>
    </source>
</evidence>
<reference evidence="10" key="2">
    <citation type="submission" date="2020-11" db="EMBL/GenBank/DDBJ databases">
        <authorList>
            <person name="McCartney M.A."/>
            <person name="Auch B."/>
            <person name="Kono T."/>
            <person name="Mallez S."/>
            <person name="Becker A."/>
            <person name="Gohl D.M."/>
            <person name="Silverstein K.A.T."/>
            <person name="Koren S."/>
            <person name="Bechman K.B."/>
            <person name="Herman A."/>
            <person name="Abrahante J.E."/>
            <person name="Garbe J."/>
        </authorList>
    </citation>
    <scope>NUCLEOTIDE SEQUENCE</scope>
    <source>
        <strain evidence="10">Duluth1</strain>
        <tissue evidence="10">Whole animal</tissue>
    </source>
</reference>
<keyword evidence="4" id="KW-0297">G-protein coupled receptor</keyword>
<comment type="caution">
    <text evidence="10">The sequence shown here is derived from an EMBL/GenBank/DDBJ whole genome shotgun (WGS) entry which is preliminary data.</text>
</comment>
<dbReference type="PROSITE" id="PS50262">
    <property type="entry name" value="G_PROTEIN_RECEP_F1_2"/>
    <property type="match status" value="1"/>
</dbReference>
<evidence type="ECO:0000256" key="1">
    <source>
        <dbReference type="ARBA" id="ARBA00004141"/>
    </source>
</evidence>
<name>A0A9D4FUU3_DREPO</name>
<feature type="transmembrane region" description="Helical" evidence="8">
    <location>
        <begin position="101"/>
        <end position="123"/>
    </location>
</feature>
<evidence type="ECO:0000256" key="2">
    <source>
        <dbReference type="ARBA" id="ARBA00022692"/>
    </source>
</evidence>
<dbReference type="PRINTS" id="PR00237">
    <property type="entry name" value="GPCRRHODOPSN"/>
</dbReference>
<evidence type="ECO:0000259" key="9">
    <source>
        <dbReference type="PROSITE" id="PS50262"/>
    </source>
</evidence>
<dbReference type="InterPro" id="IPR050125">
    <property type="entry name" value="GPCR_opsins"/>
</dbReference>
<accession>A0A9D4FUU3</accession>
<gene>
    <name evidence="10" type="ORF">DPMN_132305</name>
</gene>
<feature type="transmembrane region" description="Helical" evidence="8">
    <location>
        <begin position="30"/>
        <end position="53"/>
    </location>
</feature>
<dbReference type="SUPFAM" id="SSF81321">
    <property type="entry name" value="Family A G protein-coupled receptor-like"/>
    <property type="match status" value="1"/>
</dbReference>
<evidence type="ECO:0000313" key="11">
    <source>
        <dbReference type="Proteomes" id="UP000828390"/>
    </source>
</evidence>
<dbReference type="AlphaFoldDB" id="A0A9D4FUU3"/>
<keyword evidence="11" id="KW-1185">Reference proteome</keyword>
<dbReference type="Proteomes" id="UP000828390">
    <property type="component" value="Unassembled WGS sequence"/>
</dbReference>
<feature type="transmembrane region" description="Helical" evidence="8">
    <location>
        <begin position="65"/>
        <end position="89"/>
    </location>
</feature>
<reference evidence="10" key="1">
    <citation type="journal article" date="2019" name="bioRxiv">
        <title>The Genome of the Zebra Mussel, Dreissena polymorpha: A Resource for Invasive Species Research.</title>
        <authorList>
            <person name="McCartney M.A."/>
            <person name="Auch B."/>
            <person name="Kono T."/>
            <person name="Mallez S."/>
            <person name="Zhang Y."/>
            <person name="Obille A."/>
            <person name="Becker A."/>
            <person name="Abrahante J.E."/>
            <person name="Garbe J."/>
            <person name="Badalamenti J.P."/>
            <person name="Herman A."/>
            <person name="Mangelson H."/>
            <person name="Liachko I."/>
            <person name="Sullivan S."/>
            <person name="Sone E.D."/>
            <person name="Koren S."/>
            <person name="Silverstein K.A.T."/>
            <person name="Beckman K.B."/>
            <person name="Gohl D.M."/>
        </authorList>
    </citation>
    <scope>NUCLEOTIDE SEQUENCE</scope>
    <source>
        <strain evidence="10">Duluth1</strain>
        <tissue evidence="10">Whole animal</tissue>
    </source>
</reference>
<evidence type="ECO:0000256" key="6">
    <source>
        <dbReference type="ARBA" id="ARBA00023170"/>
    </source>
</evidence>
<feature type="domain" description="G-protein coupled receptors family 1 profile" evidence="9">
    <location>
        <begin position="44"/>
        <end position="212"/>
    </location>
</feature>
<dbReference type="GO" id="GO:0004930">
    <property type="term" value="F:G protein-coupled receptor activity"/>
    <property type="evidence" value="ECO:0007669"/>
    <property type="project" value="UniProtKB-KW"/>
</dbReference>